<dbReference type="PROSITE" id="PS51450">
    <property type="entry name" value="LRR"/>
    <property type="match status" value="2"/>
</dbReference>
<dbReference type="Pfam" id="PF14580">
    <property type="entry name" value="LRR_9"/>
    <property type="match status" value="1"/>
</dbReference>
<name>A0A1R2ARU4_9CILI</name>
<keyword evidence="7" id="KW-0966">Cell projection</keyword>
<keyword evidence="5" id="KW-0677">Repeat</keyword>
<dbReference type="SUPFAM" id="SSF49764">
    <property type="entry name" value="HSP20-like chaperones"/>
    <property type="match status" value="1"/>
</dbReference>
<dbReference type="AlphaFoldDB" id="A0A1R2ARU4"/>
<dbReference type="FunFam" id="3.80.10.10:FF:000052">
    <property type="entry name" value="Leucine rich repeat containing 6"/>
    <property type="match status" value="1"/>
</dbReference>
<dbReference type="SMART" id="SM00365">
    <property type="entry name" value="LRR_SD22"/>
    <property type="match status" value="4"/>
</dbReference>
<accession>A0A1R2ARU4</accession>
<dbReference type="Proteomes" id="UP000187209">
    <property type="component" value="Unassembled WGS sequence"/>
</dbReference>
<dbReference type="InterPro" id="IPR032675">
    <property type="entry name" value="LRR_dom_sf"/>
</dbReference>
<sequence>MVRITVDLLRRRSEHNEGELSTLEEISLHQFDIERIENLDKYCRHLKILYLQNNIIPRMENLNRLKSLEYLNLALNNISLIEGIDKCESLKKLDLTLNFIPLSNLESSCRHLSKVPTIEQLYLTGNPCTDWDMCRKVVISLIPQLKQLDSKDITHTERLEALQELPGLLEHLQVAIRENLYQKTTNYTKEARIQMAQENEKIQKEKEREAKESEDKQYGVKKTQPPPLYNDRGEIRQCNQGGYEYSFYEKHEKDKQFIILEIAVPRYLDTSQIDVDLNPTYVRVDIKGKFLQLTFPCEISVNESQAKRSQASGSLQLIMKKLNNSLVPYFFLKEELEEKNKKGGMKMEKKVEENEGCKKIEKANNKEKEMEKKKEMEEWEDDPDVPPLE</sequence>
<dbReference type="EMBL" id="MPUH01001539">
    <property type="protein sequence ID" value="OMJ67237.1"/>
    <property type="molecule type" value="Genomic_DNA"/>
</dbReference>
<dbReference type="Gene3D" id="3.80.10.10">
    <property type="entry name" value="Ribonuclease Inhibitor"/>
    <property type="match status" value="1"/>
</dbReference>
<comment type="subcellular location">
    <subcellularLocation>
        <location evidence="1">Cell projection</location>
        <location evidence="1">Cilium</location>
    </subcellularLocation>
    <subcellularLocation>
        <location evidence="2">Cytoplasm</location>
    </subcellularLocation>
</comment>
<dbReference type="OrthoDB" id="10250990at2759"/>
<evidence type="ECO:0000256" key="2">
    <source>
        <dbReference type="ARBA" id="ARBA00004496"/>
    </source>
</evidence>
<keyword evidence="12" id="KW-1185">Reference proteome</keyword>
<dbReference type="GO" id="GO:0005737">
    <property type="term" value="C:cytoplasm"/>
    <property type="evidence" value="ECO:0007669"/>
    <property type="project" value="UniProtKB-SubCell"/>
</dbReference>
<dbReference type="InterPro" id="IPR007052">
    <property type="entry name" value="CS_dom"/>
</dbReference>
<dbReference type="PROSITE" id="PS51203">
    <property type="entry name" value="CS"/>
    <property type="match status" value="1"/>
</dbReference>
<keyword evidence="4" id="KW-0433">Leucine-rich repeat</keyword>
<feature type="compositionally biased region" description="Acidic residues" evidence="9">
    <location>
        <begin position="377"/>
        <end position="389"/>
    </location>
</feature>
<protein>
    <recommendedName>
        <fullName evidence="10">CS domain-containing protein</fullName>
    </recommendedName>
</protein>
<evidence type="ECO:0000256" key="1">
    <source>
        <dbReference type="ARBA" id="ARBA00004138"/>
    </source>
</evidence>
<keyword evidence="6" id="KW-0969">Cilium</keyword>
<evidence type="ECO:0000259" key="10">
    <source>
        <dbReference type="PROSITE" id="PS51203"/>
    </source>
</evidence>
<feature type="domain" description="CS" evidence="10">
    <location>
        <begin position="240"/>
        <end position="337"/>
    </location>
</feature>
<feature type="region of interest" description="Disordered" evidence="9">
    <location>
        <begin position="359"/>
        <end position="389"/>
    </location>
</feature>
<evidence type="ECO:0000313" key="12">
    <source>
        <dbReference type="Proteomes" id="UP000187209"/>
    </source>
</evidence>
<dbReference type="PANTHER" id="PTHR18849:SF0">
    <property type="entry name" value="CILIA- AND FLAGELLA-ASSOCIATED PROTEIN 410-RELATED"/>
    <property type="match status" value="1"/>
</dbReference>
<dbReference type="SUPFAM" id="SSF52058">
    <property type="entry name" value="L domain-like"/>
    <property type="match status" value="1"/>
</dbReference>
<keyword evidence="3" id="KW-0963">Cytoplasm</keyword>
<evidence type="ECO:0000256" key="5">
    <source>
        <dbReference type="ARBA" id="ARBA00022737"/>
    </source>
</evidence>
<dbReference type="Pfam" id="PF23602">
    <property type="entry name" value="CS_DNAAF11_C"/>
    <property type="match status" value="1"/>
</dbReference>
<evidence type="ECO:0000256" key="4">
    <source>
        <dbReference type="ARBA" id="ARBA00022614"/>
    </source>
</evidence>
<reference evidence="11 12" key="1">
    <citation type="submission" date="2016-11" db="EMBL/GenBank/DDBJ databases">
        <title>The macronuclear genome of Stentor coeruleus: a giant cell with tiny introns.</title>
        <authorList>
            <person name="Slabodnick M."/>
            <person name="Ruby J.G."/>
            <person name="Reiff S.B."/>
            <person name="Swart E.C."/>
            <person name="Gosai S."/>
            <person name="Prabakaran S."/>
            <person name="Witkowska E."/>
            <person name="Larue G.E."/>
            <person name="Fisher S."/>
            <person name="Freeman R.M."/>
            <person name="Gunawardena J."/>
            <person name="Chu W."/>
            <person name="Stover N.A."/>
            <person name="Gregory B.D."/>
            <person name="Nowacki M."/>
            <person name="Derisi J."/>
            <person name="Roy S.W."/>
            <person name="Marshall W.F."/>
            <person name="Sood P."/>
        </authorList>
    </citation>
    <scope>NUCLEOTIDE SEQUENCE [LARGE SCALE GENOMIC DNA]</scope>
    <source>
        <strain evidence="11">WM001</strain>
    </source>
</reference>
<gene>
    <name evidence="11" type="ORF">SteCoe_35655</name>
</gene>
<evidence type="ECO:0000256" key="7">
    <source>
        <dbReference type="ARBA" id="ARBA00023273"/>
    </source>
</evidence>
<organism evidence="11 12">
    <name type="scientific">Stentor coeruleus</name>
    <dbReference type="NCBI Taxonomy" id="5963"/>
    <lineage>
        <taxon>Eukaryota</taxon>
        <taxon>Sar</taxon>
        <taxon>Alveolata</taxon>
        <taxon>Ciliophora</taxon>
        <taxon>Postciliodesmatophora</taxon>
        <taxon>Heterotrichea</taxon>
        <taxon>Heterotrichida</taxon>
        <taxon>Stentoridae</taxon>
        <taxon>Stentor</taxon>
    </lineage>
</organism>
<dbReference type="InterPro" id="IPR008978">
    <property type="entry name" value="HSP20-like_chaperone"/>
</dbReference>
<dbReference type="InterPro" id="IPR001611">
    <property type="entry name" value="Leu-rich_rpt"/>
</dbReference>
<feature type="region of interest" description="Disordered" evidence="9">
    <location>
        <begin position="199"/>
        <end position="231"/>
    </location>
</feature>
<evidence type="ECO:0000256" key="3">
    <source>
        <dbReference type="ARBA" id="ARBA00022490"/>
    </source>
</evidence>
<proteinExistence type="inferred from homology"/>
<comment type="similarity">
    <text evidence="8">Belongs to the tilB family.</text>
</comment>
<dbReference type="GO" id="GO:0005929">
    <property type="term" value="C:cilium"/>
    <property type="evidence" value="ECO:0007669"/>
    <property type="project" value="UniProtKB-SubCell"/>
</dbReference>
<dbReference type="InterPro" id="IPR056496">
    <property type="entry name" value="CS_DNAAF11_C"/>
</dbReference>
<comment type="caution">
    <text evidence="11">The sequence shown here is derived from an EMBL/GenBank/DDBJ whole genome shotgun (WGS) entry which is preliminary data.</text>
</comment>
<evidence type="ECO:0000256" key="9">
    <source>
        <dbReference type="SAM" id="MobiDB-lite"/>
    </source>
</evidence>
<evidence type="ECO:0000256" key="8">
    <source>
        <dbReference type="ARBA" id="ARBA00049982"/>
    </source>
</evidence>
<feature type="compositionally biased region" description="Basic and acidic residues" evidence="9">
    <location>
        <begin position="199"/>
        <end position="218"/>
    </location>
</feature>
<dbReference type="PANTHER" id="PTHR18849">
    <property type="entry name" value="LEUCINE RICH REPEAT PROTEIN"/>
    <property type="match status" value="1"/>
</dbReference>
<feature type="compositionally biased region" description="Basic and acidic residues" evidence="9">
    <location>
        <begin position="359"/>
        <end position="376"/>
    </location>
</feature>
<evidence type="ECO:0000313" key="11">
    <source>
        <dbReference type="EMBL" id="OMJ67237.1"/>
    </source>
</evidence>
<evidence type="ECO:0000256" key="6">
    <source>
        <dbReference type="ARBA" id="ARBA00023069"/>
    </source>
</evidence>